<dbReference type="InterPro" id="IPR048102">
    <property type="entry name" value="MobP3"/>
</dbReference>
<dbReference type="InterPro" id="IPR041073">
    <property type="entry name" value="MobL"/>
</dbReference>
<dbReference type="NCBIfam" id="NF041499">
    <property type="entry name" value="MobP3"/>
    <property type="match status" value="1"/>
</dbReference>
<dbReference type="RefSeq" id="WP_264843880.1">
    <property type="nucleotide sequence ID" value="NZ_AP025628.1"/>
</dbReference>
<gene>
    <name evidence="2" type="ORF">caldi_08720</name>
</gene>
<evidence type="ECO:0000313" key="3">
    <source>
        <dbReference type="Proteomes" id="UP001163687"/>
    </source>
</evidence>
<evidence type="ECO:0000313" key="2">
    <source>
        <dbReference type="EMBL" id="BDG59782.1"/>
    </source>
</evidence>
<proteinExistence type="predicted"/>
<dbReference type="Pfam" id="PF18555">
    <property type="entry name" value="MobL"/>
    <property type="match status" value="1"/>
</dbReference>
<sequence>MAIPVAKLSFREPGPTIGARNAAHVYYIATHGADGGRVGRALFGPDPQRPPDRVEVQRAVRDHTGPVWRLVLSLREDDALRWGYQARADWERLARLAVPQIAARMGLDPGAVRWAAALHRAPGHPHLHVVLWEDPPTRRQGKLRPAELREVRQAWARQVLAPVRAPLAARKTILRDSLRVAANDVLQHSISLALQAGARRRALRARAGQALQAPGRLSGPKPSPLEQELASRLLTLAGRMPGRGRAVLAFMPQDVKDEALRVAERLLQHPSLAAAVNLYRQTVRQMAGLYTSRNRALDVAEQKAMRDLRGRIAQLIVRAAAQLNRDIRGGPIVPSTAPTVPPVALGAVRGLLLAASAALSEAQRRAEERAPTEEERARRRDGRGRD</sequence>
<keyword evidence="3" id="KW-1185">Reference proteome</keyword>
<dbReference type="EMBL" id="AP025628">
    <property type="protein sequence ID" value="BDG59782.1"/>
    <property type="molecule type" value="Genomic_DNA"/>
</dbReference>
<dbReference type="Proteomes" id="UP001163687">
    <property type="component" value="Chromosome"/>
</dbReference>
<organism evidence="2 3">
    <name type="scientific">Caldinitratiruptor microaerophilus</name>
    <dbReference type="NCBI Taxonomy" id="671077"/>
    <lineage>
        <taxon>Bacteria</taxon>
        <taxon>Bacillati</taxon>
        <taxon>Bacillota</taxon>
        <taxon>Clostridia</taxon>
        <taxon>Eubacteriales</taxon>
        <taxon>Symbiobacteriaceae</taxon>
        <taxon>Caldinitratiruptor</taxon>
    </lineage>
</organism>
<dbReference type="AlphaFoldDB" id="A0AA35CIR9"/>
<evidence type="ECO:0000256" key="1">
    <source>
        <dbReference type="SAM" id="MobiDB-lite"/>
    </source>
</evidence>
<reference evidence="2" key="1">
    <citation type="submission" date="2022-03" db="EMBL/GenBank/DDBJ databases">
        <title>Complete genome sequence of Caldinitratiruptor microaerophilus.</title>
        <authorList>
            <person name="Mukaiyama R."/>
            <person name="Nishiyama T."/>
            <person name="Ueda K."/>
        </authorList>
    </citation>
    <scope>NUCLEOTIDE SEQUENCE</scope>
    <source>
        <strain evidence="2">JCM 16183</strain>
    </source>
</reference>
<name>A0AA35CIR9_9FIRM</name>
<dbReference type="KEGG" id="cmic:caldi_08720"/>
<accession>A0AA35CIR9</accession>
<protein>
    <submittedName>
        <fullName evidence="2">Uncharacterized protein</fullName>
    </submittedName>
</protein>
<feature type="region of interest" description="Disordered" evidence="1">
    <location>
        <begin position="362"/>
        <end position="386"/>
    </location>
</feature>